<keyword evidence="2" id="KW-0053">Apoptosis</keyword>
<dbReference type="AlphaFoldDB" id="A0A166HBV6"/>
<dbReference type="GO" id="GO:0006915">
    <property type="term" value="P:apoptotic process"/>
    <property type="evidence" value="ECO:0007669"/>
    <property type="project" value="UniProtKB-KW"/>
</dbReference>
<dbReference type="GO" id="GO:0003723">
    <property type="term" value="F:RNA binding"/>
    <property type="evidence" value="ECO:0007669"/>
    <property type="project" value="TreeGrafter"/>
</dbReference>
<evidence type="ECO:0000313" key="4">
    <source>
        <dbReference type="EMBL" id="KZT42547.1"/>
    </source>
</evidence>
<gene>
    <name evidence="4" type="ORF">SISSUDRAFT_1058624</name>
</gene>
<evidence type="ECO:0000256" key="2">
    <source>
        <dbReference type="ARBA" id="ARBA00022703"/>
    </source>
</evidence>
<dbReference type="SUPFAM" id="SSF48371">
    <property type="entry name" value="ARM repeat"/>
    <property type="match status" value="1"/>
</dbReference>
<dbReference type="Proteomes" id="UP000076798">
    <property type="component" value="Unassembled WGS sequence"/>
</dbReference>
<accession>A0A166HBV6</accession>
<feature type="compositionally biased region" description="Low complexity" evidence="3">
    <location>
        <begin position="549"/>
        <end position="559"/>
    </location>
</feature>
<dbReference type="PANTHER" id="PTHR12758">
    <property type="entry name" value="APOPTOSIS INHIBITOR 5-RELATED"/>
    <property type="match status" value="1"/>
</dbReference>
<protein>
    <submittedName>
        <fullName evidence="4">Uncharacterized protein</fullName>
    </submittedName>
</protein>
<comment type="similarity">
    <text evidence="1">Belongs to the API5 family.</text>
</comment>
<dbReference type="STRING" id="1314776.A0A166HBV6"/>
<reference evidence="4 5" key="1">
    <citation type="journal article" date="2016" name="Mol. Biol. Evol.">
        <title>Comparative Genomics of Early-Diverging Mushroom-Forming Fungi Provides Insights into the Origins of Lignocellulose Decay Capabilities.</title>
        <authorList>
            <person name="Nagy L.G."/>
            <person name="Riley R."/>
            <person name="Tritt A."/>
            <person name="Adam C."/>
            <person name="Daum C."/>
            <person name="Floudas D."/>
            <person name="Sun H."/>
            <person name="Yadav J.S."/>
            <person name="Pangilinan J."/>
            <person name="Larsson K.H."/>
            <person name="Matsuura K."/>
            <person name="Barry K."/>
            <person name="Labutti K."/>
            <person name="Kuo R."/>
            <person name="Ohm R.A."/>
            <person name="Bhattacharya S.S."/>
            <person name="Shirouzu T."/>
            <person name="Yoshinaga Y."/>
            <person name="Martin F.M."/>
            <person name="Grigoriev I.V."/>
            <person name="Hibbett D.S."/>
        </authorList>
    </citation>
    <scope>NUCLEOTIDE SEQUENCE [LARGE SCALE GENOMIC DNA]</scope>
    <source>
        <strain evidence="4 5">HHB10207 ss-3</strain>
    </source>
</reference>
<feature type="region of interest" description="Disordered" evidence="3">
    <location>
        <begin position="456"/>
        <end position="604"/>
    </location>
</feature>
<dbReference type="PROSITE" id="PS50007">
    <property type="entry name" value="PIPLC_X_DOMAIN"/>
    <property type="match status" value="1"/>
</dbReference>
<evidence type="ECO:0000256" key="3">
    <source>
        <dbReference type="SAM" id="MobiDB-lite"/>
    </source>
</evidence>
<dbReference type="EMBL" id="KV428013">
    <property type="protein sequence ID" value="KZT42547.1"/>
    <property type="molecule type" value="Genomic_DNA"/>
</dbReference>
<dbReference type="InterPro" id="IPR016024">
    <property type="entry name" value="ARM-type_fold"/>
</dbReference>
<feature type="region of interest" description="Disordered" evidence="3">
    <location>
        <begin position="431"/>
        <end position="450"/>
    </location>
</feature>
<dbReference type="Pfam" id="PF05918">
    <property type="entry name" value="API5"/>
    <property type="match status" value="1"/>
</dbReference>
<dbReference type="OrthoDB" id="19224at2759"/>
<dbReference type="InterPro" id="IPR008383">
    <property type="entry name" value="API5"/>
</dbReference>
<keyword evidence="5" id="KW-1185">Reference proteome</keyword>
<evidence type="ECO:0000313" key="5">
    <source>
        <dbReference type="Proteomes" id="UP000076798"/>
    </source>
</evidence>
<organism evidence="4 5">
    <name type="scientific">Sistotremastrum suecicum HHB10207 ss-3</name>
    <dbReference type="NCBI Taxonomy" id="1314776"/>
    <lineage>
        <taxon>Eukaryota</taxon>
        <taxon>Fungi</taxon>
        <taxon>Dikarya</taxon>
        <taxon>Basidiomycota</taxon>
        <taxon>Agaricomycotina</taxon>
        <taxon>Agaricomycetes</taxon>
        <taxon>Sistotremastrales</taxon>
        <taxon>Sistotremastraceae</taxon>
        <taxon>Sistotremastrum</taxon>
    </lineage>
</organism>
<name>A0A166HBV6_9AGAM</name>
<feature type="compositionally biased region" description="Polar residues" evidence="3">
    <location>
        <begin position="459"/>
        <end position="485"/>
    </location>
</feature>
<sequence>MVTNGRLDSPTAYIETQELIQKARSDPDPTGTLRRTTLERLLDLIRSPRDSLRRLAVTHLQYFVHDFPDYQERCIDSVYDICEDGEVEVRIDGYKTIVEFSRVERWLLRRNTDILRKFAQDDLKELKVIKHALREHLNIDASATFQVISESCTTNPDIPIEDQADRRQLQAVVLSFLVECIKEKTREDLTRNLQEALLKMLPEANVEQTSLIIQTVMQPLSLSKPTTQGDELLREIILQARSAHEKDLRHQSPDTPITHTFSYLHIAKTITSQHHAANASPLLSFYCEHLIESHNFSKLSNEAQQKVAHYLSDALRACRDNNEQVPEVVSNRITDASVGNTGPVYRLEKLDFDSEHSKGSQYGEMLSFPAVALMTVHEQSLQNSTKQTPKGLADVLKVLQNHAQSATEPSRGTVVPLIDALRKRTEVRILPLPGTSSLPPRPSTVGHGKRKIDVRSQDDLSLSSATPAATPQVQRTNSGTATPSLASRLGLGNPPPRSTSNNTMAGPDHNRPTKKRRSESIETDVQPSLASRLLDSGSRASGNNLKSRAPQQPTAAAEPAPAPFGFHIKGAAKTSSHALSLQDRLAAKPSNEGDKGGRRQGGRR</sequence>
<dbReference type="PANTHER" id="PTHR12758:SF19">
    <property type="entry name" value="APOPTOSIS INHIBITOR 5"/>
    <property type="match status" value="1"/>
</dbReference>
<dbReference type="GO" id="GO:0005634">
    <property type="term" value="C:nucleus"/>
    <property type="evidence" value="ECO:0007669"/>
    <property type="project" value="TreeGrafter"/>
</dbReference>
<proteinExistence type="inferred from homology"/>
<evidence type="ECO:0000256" key="1">
    <source>
        <dbReference type="ARBA" id="ARBA00009515"/>
    </source>
</evidence>